<evidence type="ECO:0000313" key="7">
    <source>
        <dbReference type="Proteomes" id="UP001252186"/>
    </source>
</evidence>
<dbReference type="SUPFAM" id="SSF54556">
    <property type="entry name" value="Chitinase insertion domain"/>
    <property type="match status" value="1"/>
</dbReference>
<dbReference type="SMART" id="SM00636">
    <property type="entry name" value="Glyco_18"/>
    <property type="match status" value="1"/>
</dbReference>
<comment type="catalytic activity">
    <reaction evidence="1">
        <text>Random endo-hydrolysis of N-acetyl-beta-D-glucosaminide (1-&gt;4)-beta-linkages in chitin and chitodextrins.</text>
        <dbReference type="EC" id="3.2.1.14"/>
    </reaction>
</comment>
<name>A0ABU2Y5P7_9FLAO</name>
<dbReference type="InterPro" id="IPR001223">
    <property type="entry name" value="Glyco_hydro18_cat"/>
</dbReference>
<proteinExistence type="predicted"/>
<dbReference type="EMBL" id="JAVRHV010000001">
    <property type="protein sequence ID" value="MDT0552388.1"/>
    <property type="molecule type" value="Genomic_DNA"/>
</dbReference>
<keyword evidence="6" id="KW-0378">Hydrolase</keyword>
<keyword evidence="3" id="KW-0119">Carbohydrate metabolism</keyword>
<dbReference type="Gene3D" id="3.20.20.80">
    <property type="entry name" value="Glycosidases"/>
    <property type="match status" value="1"/>
</dbReference>
<dbReference type="GO" id="GO:0016787">
    <property type="term" value="F:hydrolase activity"/>
    <property type="evidence" value="ECO:0007669"/>
    <property type="project" value="UniProtKB-KW"/>
</dbReference>
<accession>A0ABU2Y5P7</accession>
<evidence type="ECO:0000256" key="4">
    <source>
        <dbReference type="SAM" id="SignalP"/>
    </source>
</evidence>
<gene>
    <name evidence="6" type="ORF">RM519_03935</name>
</gene>
<dbReference type="InterPro" id="IPR011583">
    <property type="entry name" value="Chitinase_II/V-like_cat"/>
</dbReference>
<evidence type="ECO:0000256" key="3">
    <source>
        <dbReference type="ARBA" id="ARBA00023024"/>
    </source>
</evidence>
<dbReference type="InterPro" id="IPR017853">
    <property type="entry name" value="GH"/>
</dbReference>
<dbReference type="PROSITE" id="PS51910">
    <property type="entry name" value="GH18_2"/>
    <property type="match status" value="1"/>
</dbReference>
<dbReference type="Proteomes" id="UP001252186">
    <property type="component" value="Unassembled WGS sequence"/>
</dbReference>
<evidence type="ECO:0000259" key="5">
    <source>
        <dbReference type="PROSITE" id="PS51910"/>
    </source>
</evidence>
<organism evidence="6 7">
    <name type="scientific">Urechidicola vernalis</name>
    <dbReference type="NCBI Taxonomy" id="3075600"/>
    <lineage>
        <taxon>Bacteria</taxon>
        <taxon>Pseudomonadati</taxon>
        <taxon>Bacteroidota</taxon>
        <taxon>Flavobacteriia</taxon>
        <taxon>Flavobacteriales</taxon>
        <taxon>Flavobacteriaceae</taxon>
        <taxon>Urechidicola</taxon>
    </lineage>
</organism>
<dbReference type="PANTHER" id="PTHR11177">
    <property type="entry name" value="CHITINASE"/>
    <property type="match status" value="1"/>
</dbReference>
<dbReference type="EC" id="3.2.1.14" evidence="2"/>
<comment type="caution">
    <text evidence="6">The sequence shown here is derived from an EMBL/GenBank/DDBJ whole genome shotgun (WGS) entry which is preliminary data.</text>
</comment>
<dbReference type="RefSeq" id="WP_311592248.1">
    <property type="nucleotide sequence ID" value="NZ_JAVRHV010000001.1"/>
</dbReference>
<keyword evidence="7" id="KW-1185">Reference proteome</keyword>
<keyword evidence="4" id="KW-0732">Signal</keyword>
<dbReference type="CDD" id="cd06548">
    <property type="entry name" value="GH18_chitinase"/>
    <property type="match status" value="1"/>
</dbReference>
<evidence type="ECO:0000256" key="1">
    <source>
        <dbReference type="ARBA" id="ARBA00000822"/>
    </source>
</evidence>
<dbReference type="InterPro" id="IPR050314">
    <property type="entry name" value="Glycosyl_Hydrlase_18"/>
</dbReference>
<dbReference type="Gene3D" id="3.10.50.10">
    <property type="match status" value="1"/>
</dbReference>
<keyword evidence="3" id="KW-0146">Chitin degradation</keyword>
<evidence type="ECO:0000256" key="2">
    <source>
        <dbReference type="ARBA" id="ARBA00012729"/>
    </source>
</evidence>
<sequence>MKFSINLKLLILAVLVANPFLSCNTTEKDAFAVMAYYVPSNNYSLKEIPFNKLTHIIFSFTEVIDNKMQFKRESSSQKLKDLVAYKKQHPQLKVMIACGGWGGSGRFSDMANDPKLRAQFVESTIDFIKEYNLDGADMDWEYPGMKGAGNPFMPEDKENFTALMKELREGMDATGKDLTLTFAAAGWERYFDHIETFEVMKYADYLNIMSYDLVGGGTPFTAHHTNLGAFTYSDISNTPADNILAESGRIMKPRSVQSMINYLTELGVKQEQLIIGGAFYGKGWKGVSPENNGLYQKNKGAYTTHIYATLKDKYENKNGFTKHWDSIAQAPYLYNAKDSIFITYDDTESIALKTTYAMKEKLGGIMFWQLTGDTTENGLLDAIYSATKN</sequence>
<dbReference type="Pfam" id="PF00704">
    <property type="entry name" value="Glyco_hydro_18"/>
    <property type="match status" value="1"/>
</dbReference>
<protein>
    <recommendedName>
        <fullName evidence="2">chitinase</fullName>
        <ecNumber evidence="2">3.2.1.14</ecNumber>
    </recommendedName>
</protein>
<dbReference type="SUPFAM" id="SSF51445">
    <property type="entry name" value="(Trans)glycosidases"/>
    <property type="match status" value="1"/>
</dbReference>
<feature type="domain" description="GH18" evidence="5">
    <location>
        <begin position="31"/>
        <end position="389"/>
    </location>
</feature>
<feature type="chain" id="PRO_5047533578" description="chitinase" evidence="4">
    <location>
        <begin position="23"/>
        <end position="389"/>
    </location>
</feature>
<dbReference type="InterPro" id="IPR029070">
    <property type="entry name" value="Chitinase_insertion_sf"/>
</dbReference>
<dbReference type="PANTHER" id="PTHR11177:SF317">
    <property type="entry name" value="CHITINASE 12-RELATED"/>
    <property type="match status" value="1"/>
</dbReference>
<keyword evidence="3" id="KW-0624">Polysaccharide degradation</keyword>
<reference evidence="6 7" key="1">
    <citation type="submission" date="2023-09" db="EMBL/GenBank/DDBJ databases">
        <authorList>
            <person name="Rey-Velasco X."/>
        </authorList>
    </citation>
    <scope>NUCLEOTIDE SEQUENCE [LARGE SCALE GENOMIC DNA]</scope>
    <source>
        <strain evidence="6 7">P050</strain>
    </source>
</reference>
<evidence type="ECO:0000313" key="6">
    <source>
        <dbReference type="EMBL" id="MDT0552388.1"/>
    </source>
</evidence>
<feature type="signal peptide" evidence="4">
    <location>
        <begin position="1"/>
        <end position="22"/>
    </location>
</feature>